<proteinExistence type="predicted"/>
<name>A0A835J6B5_9ROSI</name>
<gene>
    <name evidence="1" type="ORF">SADUNF_Sadunf17G0034800</name>
</gene>
<evidence type="ECO:0000313" key="1">
    <source>
        <dbReference type="EMBL" id="KAF9663333.1"/>
    </source>
</evidence>
<protein>
    <submittedName>
        <fullName evidence="1">Uncharacterized protein</fullName>
    </submittedName>
</protein>
<dbReference type="Proteomes" id="UP000657918">
    <property type="component" value="Unassembled WGS sequence"/>
</dbReference>
<dbReference type="AlphaFoldDB" id="A0A835J6B5"/>
<reference evidence="1 2" key="1">
    <citation type="submission" date="2020-10" db="EMBL/GenBank/DDBJ databases">
        <title>Plant Genome Project.</title>
        <authorList>
            <person name="Zhang R.-G."/>
        </authorList>
    </citation>
    <scope>NUCLEOTIDE SEQUENCE [LARGE SCALE GENOMIC DNA]</scope>
    <source>
        <strain evidence="1">FAFU-HL-1</strain>
        <tissue evidence="1">Leaf</tissue>
    </source>
</reference>
<evidence type="ECO:0000313" key="2">
    <source>
        <dbReference type="Proteomes" id="UP000657918"/>
    </source>
</evidence>
<accession>A0A835J6B5</accession>
<keyword evidence="2" id="KW-1185">Reference proteome</keyword>
<sequence length="119" mass="13083">MESLLDGGSLDFQDVIEASIKEFRKSSYGIATLTAGSLDFQDVIPRPRLSSYRESTAWGEKALLGVQKEKEKEGCNTRTSEVTHPSTTLAQARFSEFDGIRCISVGMIAPISTCEDEML</sequence>
<organism evidence="1 2">
    <name type="scientific">Salix dunnii</name>
    <dbReference type="NCBI Taxonomy" id="1413687"/>
    <lineage>
        <taxon>Eukaryota</taxon>
        <taxon>Viridiplantae</taxon>
        <taxon>Streptophyta</taxon>
        <taxon>Embryophyta</taxon>
        <taxon>Tracheophyta</taxon>
        <taxon>Spermatophyta</taxon>
        <taxon>Magnoliopsida</taxon>
        <taxon>eudicotyledons</taxon>
        <taxon>Gunneridae</taxon>
        <taxon>Pentapetalae</taxon>
        <taxon>rosids</taxon>
        <taxon>fabids</taxon>
        <taxon>Malpighiales</taxon>
        <taxon>Salicaceae</taxon>
        <taxon>Saliceae</taxon>
        <taxon>Salix</taxon>
    </lineage>
</organism>
<dbReference type="EMBL" id="JADGMS010000017">
    <property type="protein sequence ID" value="KAF9663333.1"/>
    <property type="molecule type" value="Genomic_DNA"/>
</dbReference>
<comment type="caution">
    <text evidence="1">The sequence shown here is derived from an EMBL/GenBank/DDBJ whole genome shotgun (WGS) entry which is preliminary data.</text>
</comment>